<reference evidence="3" key="1">
    <citation type="journal article" date="2019" name="Int. J. Syst. Evol. Microbiol.">
        <title>The Global Catalogue of Microorganisms (GCM) 10K type strain sequencing project: providing services to taxonomists for standard genome sequencing and annotation.</title>
        <authorList>
            <consortium name="The Broad Institute Genomics Platform"/>
            <consortium name="The Broad Institute Genome Sequencing Center for Infectious Disease"/>
            <person name="Wu L."/>
            <person name="Ma J."/>
        </authorList>
    </citation>
    <scope>NUCLEOTIDE SEQUENCE [LARGE SCALE GENOMIC DNA]</scope>
    <source>
        <strain evidence="3">CGMCC 4.7035</strain>
    </source>
</reference>
<dbReference type="RefSeq" id="WP_310770859.1">
    <property type="nucleotide sequence ID" value="NZ_JBHRWR010000010.1"/>
</dbReference>
<organism evidence="2 3">
    <name type="scientific">Streptomyces yaanensis</name>
    <dbReference type="NCBI Taxonomy" id="1142239"/>
    <lineage>
        <taxon>Bacteria</taxon>
        <taxon>Bacillati</taxon>
        <taxon>Actinomycetota</taxon>
        <taxon>Actinomycetes</taxon>
        <taxon>Kitasatosporales</taxon>
        <taxon>Streptomycetaceae</taxon>
        <taxon>Streptomyces</taxon>
    </lineage>
</organism>
<keyword evidence="3" id="KW-1185">Reference proteome</keyword>
<dbReference type="EMBL" id="JBHRWR010000010">
    <property type="protein sequence ID" value="MFC3575074.1"/>
    <property type="molecule type" value="Genomic_DNA"/>
</dbReference>
<proteinExistence type="predicted"/>
<evidence type="ECO:0000256" key="1">
    <source>
        <dbReference type="SAM" id="MobiDB-lite"/>
    </source>
</evidence>
<evidence type="ECO:0000313" key="3">
    <source>
        <dbReference type="Proteomes" id="UP001595701"/>
    </source>
</evidence>
<name>A0ABV7SGU6_9ACTN</name>
<gene>
    <name evidence="2" type="ORF">ACFOZ0_17670</name>
</gene>
<feature type="region of interest" description="Disordered" evidence="1">
    <location>
        <begin position="60"/>
        <end position="81"/>
    </location>
</feature>
<sequence>MDYGPSPDFRVVQLTPRFACSVHIGLGLIDAEPGWVQGLYLVVPILKVCRPSWRTAASMSGRSGTRRLSTHGRAASRPARSRAFDEDEGIDYLLHHPDWDYAEHLAQDEGHFMGPGLSWAELAAATGNGLPGDSTTDPHARLLLLLPAFGDDAVPDDAVNRLTAALRARTRVEAPDRLAAALLEDQRPCGPVRWTTDEGGSGSKRDGTRRSAPAQHGTGFLG</sequence>
<dbReference type="Proteomes" id="UP001595701">
    <property type="component" value="Unassembled WGS sequence"/>
</dbReference>
<protein>
    <submittedName>
        <fullName evidence="2">Uncharacterized protein</fullName>
    </submittedName>
</protein>
<accession>A0ABV7SGU6</accession>
<comment type="caution">
    <text evidence="2">The sequence shown here is derived from an EMBL/GenBank/DDBJ whole genome shotgun (WGS) entry which is preliminary data.</text>
</comment>
<feature type="region of interest" description="Disordered" evidence="1">
    <location>
        <begin position="189"/>
        <end position="222"/>
    </location>
</feature>
<evidence type="ECO:0000313" key="2">
    <source>
        <dbReference type="EMBL" id="MFC3575074.1"/>
    </source>
</evidence>